<dbReference type="HOGENOM" id="CLU_3087370_0_0_1"/>
<dbReference type="Proteomes" id="UP000027222">
    <property type="component" value="Unassembled WGS sequence"/>
</dbReference>
<dbReference type="AlphaFoldDB" id="A0A067T3I1"/>
<proteinExistence type="predicted"/>
<keyword evidence="2" id="KW-1185">Reference proteome</keyword>
<dbReference type="EMBL" id="KL142376">
    <property type="protein sequence ID" value="KDR77701.1"/>
    <property type="molecule type" value="Genomic_DNA"/>
</dbReference>
<organism evidence="1 2">
    <name type="scientific">Galerina marginata (strain CBS 339.88)</name>
    <dbReference type="NCBI Taxonomy" id="685588"/>
    <lineage>
        <taxon>Eukaryota</taxon>
        <taxon>Fungi</taxon>
        <taxon>Dikarya</taxon>
        <taxon>Basidiomycota</taxon>
        <taxon>Agaricomycotina</taxon>
        <taxon>Agaricomycetes</taxon>
        <taxon>Agaricomycetidae</taxon>
        <taxon>Agaricales</taxon>
        <taxon>Agaricineae</taxon>
        <taxon>Strophariaceae</taxon>
        <taxon>Galerina</taxon>
    </lineage>
</organism>
<evidence type="ECO:0000313" key="1">
    <source>
        <dbReference type="EMBL" id="KDR77701.1"/>
    </source>
</evidence>
<sequence>MHHKHRLSLKRLRKWLYIVPLLQPFTLVLGGAYCRTCAGMKRESGGDRTVNC</sequence>
<evidence type="ECO:0000313" key="2">
    <source>
        <dbReference type="Proteomes" id="UP000027222"/>
    </source>
</evidence>
<reference evidence="2" key="1">
    <citation type="journal article" date="2014" name="Proc. Natl. Acad. Sci. U.S.A.">
        <title>Extensive sampling of basidiomycete genomes demonstrates inadequacy of the white-rot/brown-rot paradigm for wood decay fungi.</title>
        <authorList>
            <person name="Riley R."/>
            <person name="Salamov A.A."/>
            <person name="Brown D.W."/>
            <person name="Nagy L.G."/>
            <person name="Floudas D."/>
            <person name="Held B.W."/>
            <person name="Levasseur A."/>
            <person name="Lombard V."/>
            <person name="Morin E."/>
            <person name="Otillar R."/>
            <person name="Lindquist E.A."/>
            <person name="Sun H."/>
            <person name="LaButti K.M."/>
            <person name="Schmutz J."/>
            <person name="Jabbour D."/>
            <person name="Luo H."/>
            <person name="Baker S.E."/>
            <person name="Pisabarro A.G."/>
            <person name="Walton J.D."/>
            <person name="Blanchette R.A."/>
            <person name="Henrissat B."/>
            <person name="Martin F."/>
            <person name="Cullen D."/>
            <person name="Hibbett D.S."/>
            <person name="Grigoriev I.V."/>
        </authorList>
    </citation>
    <scope>NUCLEOTIDE SEQUENCE [LARGE SCALE GENOMIC DNA]</scope>
    <source>
        <strain evidence="2">CBS 339.88</strain>
    </source>
</reference>
<protein>
    <submittedName>
        <fullName evidence="1">Uncharacterized protein</fullName>
    </submittedName>
</protein>
<name>A0A067T3I1_GALM3</name>
<gene>
    <name evidence="1" type="ORF">GALMADRAFT_224952</name>
</gene>
<accession>A0A067T3I1</accession>